<name>A0AA86S7U2_9FABA</name>
<dbReference type="EMBL" id="OY731400">
    <property type="protein sequence ID" value="CAJ1944887.1"/>
    <property type="molecule type" value="Genomic_DNA"/>
</dbReference>
<keyword evidence="2" id="KW-1185">Reference proteome</keyword>
<evidence type="ECO:0000313" key="2">
    <source>
        <dbReference type="Proteomes" id="UP001189624"/>
    </source>
</evidence>
<gene>
    <name evidence="1" type="ORF">AYBTSS11_LOCUS12161</name>
</gene>
<accession>A0AA86S7U2</accession>
<dbReference type="AlphaFoldDB" id="A0AA86S7U2"/>
<dbReference type="Proteomes" id="UP001189624">
    <property type="component" value="Chromosome 3"/>
</dbReference>
<reference evidence="1" key="1">
    <citation type="submission" date="2023-10" db="EMBL/GenBank/DDBJ databases">
        <authorList>
            <person name="Domelevo Entfellner J.-B."/>
        </authorList>
    </citation>
    <scope>NUCLEOTIDE SEQUENCE</scope>
</reference>
<dbReference type="Gramene" id="rna-AYBTSS11_LOCUS12161">
    <property type="protein sequence ID" value="CAJ1944887.1"/>
    <property type="gene ID" value="gene-AYBTSS11_LOCUS12161"/>
</dbReference>
<proteinExistence type="predicted"/>
<evidence type="ECO:0000313" key="1">
    <source>
        <dbReference type="EMBL" id="CAJ1944887.1"/>
    </source>
</evidence>
<protein>
    <submittedName>
        <fullName evidence="1">Uncharacterized protein</fullName>
    </submittedName>
</protein>
<sequence>MVKLRTHGYLVTKANAKEFLLHGIKSLQHGTKFENPVVISVSITRAATDHKSIIFMQIIEVGKMPLIDSEQIPHISLLPKGFCIDVVIPTIGFLYIVRIMHCLQHD</sequence>
<organism evidence="1 2">
    <name type="scientific">Sphenostylis stenocarpa</name>
    <dbReference type="NCBI Taxonomy" id="92480"/>
    <lineage>
        <taxon>Eukaryota</taxon>
        <taxon>Viridiplantae</taxon>
        <taxon>Streptophyta</taxon>
        <taxon>Embryophyta</taxon>
        <taxon>Tracheophyta</taxon>
        <taxon>Spermatophyta</taxon>
        <taxon>Magnoliopsida</taxon>
        <taxon>eudicotyledons</taxon>
        <taxon>Gunneridae</taxon>
        <taxon>Pentapetalae</taxon>
        <taxon>rosids</taxon>
        <taxon>fabids</taxon>
        <taxon>Fabales</taxon>
        <taxon>Fabaceae</taxon>
        <taxon>Papilionoideae</taxon>
        <taxon>50 kb inversion clade</taxon>
        <taxon>NPAAA clade</taxon>
        <taxon>indigoferoid/millettioid clade</taxon>
        <taxon>Phaseoleae</taxon>
        <taxon>Sphenostylis</taxon>
    </lineage>
</organism>